<reference evidence="3 4" key="1">
    <citation type="submission" date="2019-03" db="EMBL/GenBank/DDBJ databases">
        <title>Genomics of glacier-inhabiting Cryobacterium strains.</title>
        <authorList>
            <person name="Liu Q."/>
            <person name="Xin Y.-H."/>
        </authorList>
    </citation>
    <scope>NUCLEOTIDE SEQUENCE [LARGE SCALE GENOMIC DNA]</scope>
    <source>
        <strain evidence="3 4">Hh14</strain>
    </source>
</reference>
<protein>
    <recommendedName>
        <fullName evidence="2">Transcription regulator PadR N-terminal domain-containing protein</fullName>
    </recommendedName>
</protein>
<dbReference type="RefSeq" id="WP_134521109.1">
    <property type="nucleotide sequence ID" value="NZ_SOHE01000088.1"/>
</dbReference>
<dbReference type="Pfam" id="PF03551">
    <property type="entry name" value="PadR"/>
    <property type="match status" value="1"/>
</dbReference>
<dbReference type="AlphaFoldDB" id="A0A4R8ZTP0"/>
<feature type="region of interest" description="Disordered" evidence="1">
    <location>
        <begin position="98"/>
        <end position="124"/>
    </location>
</feature>
<evidence type="ECO:0000259" key="2">
    <source>
        <dbReference type="Pfam" id="PF03551"/>
    </source>
</evidence>
<dbReference type="OrthoDB" id="122286at2"/>
<gene>
    <name evidence="3" type="ORF">E3T55_19015</name>
</gene>
<comment type="caution">
    <text evidence="3">The sequence shown here is derived from an EMBL/GenBank/DDBJ whole genome shotgun (WGS) entry which is preliminary data.</text>
</comment>
<dbReference type="InterPro" id="IPR005149">
    <property type="entry name" value="Tscrpt_reg_PadR_N"/>
</dbReference>
<evidence type="ECO:0000256" key="1">
    <source>
        <dbReference type="SAM" id="MobiDB-lite"/>
    </source>
</evidence>
<proteinExistence type="predicted"/>
<evidence type="ECO:0000313" key="3">
    <source>
        <dbReference type="EMBL" id="TFD45120.1"/>
    </source>
</evidence>
<dbReference type="SUPFAM" id="SSF46785">
    <property type="entry name" value="Winged helix' DNA-binding domain"/>
    <property type="match status" value="1"/>
</dbReference>
<organism evidence="3 4">
    <name type="scientific">Cryobacterium frigoriphilum</name>
    <dbReference type="NCBI Taxonomy" id="1259150"/>
    <lineage>
        <taxon>Bacteria</taxon>
        <taxon>Bacillati</taxon>
        <taxon>Actinomycetota</taxon>
        <taxon>Actinomycetes</taxon>
        <taxon>Micrococcales</taxon>
        <taxon>Microbacteriaceae</taxon>
        <taxon>Cryobacterium</taxon>
    </lineage>
</organism>
<feature type="domain" description="Transcription regulator PadR N-terminal" evidence="2">
    <location>
        <begin position="27"/>
        <end position="97"/>
    </location>
</feature>
<dbReference type="Proteomes" id="UP000297447">
    <property type="component" value="Unassembled WGS sequence"/>
</dbReference>
<keyword evidence="4" id="KW-1185">Reference proteome</keyword>
<dbReference type="InterPro" id="IPR036388">
    <property type="entry name" value="WH-like_DNA-bd_sf"/>
</dbReference>
<dbReference type="InterPro" id="IPR036390">
    <property type="entry name" value="WH_DNA-bd_sf"/>
</dbReference>
<dbReference type="EMBL" id="SOHE01000088">
    <property type="protein sequence ID" value="TFD45120.1"/>
    <property type="molecule type" value="Genomic_DNA"/>
</dbReference>
<name>A0A4R8ZTP0_9MICO</name>
<evidence type="ECO:0000313" key="4">
    <source>
        <dbReference type="Proteomes" id="UP000297447"/>
    </source>
</evidence>
<accession>A0A4R8ZTP0</accession>
<sequence>MARRRPGTLFPLELSILDSGLSLQSAQGSFYGFALAKHLAGASDSSLTAHGTLYKSLARLVELGILDAAWEDAAIAEADGRPRRRLYTVTGEGERAHARAQAAVAAEPTTVPRPQIAPGGVSLA</sequence>
<dbReference type="Gene3D" id="1.10.10.10">
    <property type="entry name" value="Winged helix-like DNA-binding domain superfamily/Winged helix DNA-binding domain"/>
    <property type="match status" value="1"/>
</dbReference>